<feature type="domain" description="Cyclin-like" evidence="4">
    <location>
        <begin position="65"/>
        <end position="164"/>
    </location>
</feature>
<dbReference type="PANTHER" id="PTHR10177">
    <property type="entry name" value="CYCLINS"/>
    <property type="match status" value="1"/>
</dbReference>
<dbReference type="SUPFAM" id="SSF47954">
    <property type="entry name" value="Cyclin-like"/>
    <property type="match status" value="1"/>
</dbReference>
<accession>A0A8J5HF66</accession>
<protein>
    <recommendedName>
        <fullName evidence="4">Cyclin-like domain-containing protein</fullName>
    </recommendedName>
</protein>
<keyword evidence="6" id="KW-1185">Reference proteome</keyword>
<reference evidence="5 6" key="1">
    <citation type="submission" date="2020-08" db="EMBL/GenBank/DDBJ databases">
        <title>Plant Genome Project.</title>
        <authorList>
            <person name="Zhang R.-G."/>
        </authorList>
    </citation>
    <scope>NUCLEOTIDE SEQUENCE [LARGE SCALE GENOMIC DNA]</scope>
    <source>
        <tissue evidence="5">Rhizome</tissue>
    </source>
</reference>
<name>A0A8J5HF66_ZINOF</name>
<dbReference type="EMBL" id="JACMSC010000003">
    <property type="protein sequence ID" value="KAG6527049.1"/>
    <property type="molecule type" value="Genomic_DNA"/>
</dbReference>
<proteinExistence type="inferred from homology"/>
<gene>
    <name evidence="5" type="ORF">ZIOFF_009137</name>
</gene>
<dbReference type="InterPro" id="IPR013763">
    <property type="entry name" value="Cyclin-like_dom"/>
</dbReference>
<comment type="caution">
    <text evidence="5">The sequence shown here is derived from an EMBL/GenBank/DDBJ whole genome shotgun (WGS) entry which is preliminary data.</text>
</comment>
<dbReference type="InterPro" id="IPR039361">
    <property type="entry name" value="Cyclin"/>
</dbReference>
<evidence type="ECO:0000256" key="2">
    <source>
        <dbReference type="ARBA" id="ARBA00023306"/>
    </source>
</evidence>
<keyword evidence="1" id="KW-0132">Cell division</keyword>
<dbReference type="GO" id="GO:0051301">
    <property type="term" value="P:cell division"/>
    <property type="evidence" value="ECO:0007669"/>
    <property type="project" value="UniProtKB-KW"/>
</dbReference>
<dbReference type="Gene3D" id="1.10.472.10">
    <property type="entry name" value="Cyclin-like"/>
    <property type="match status" value="1"/>
</dbReference>
<evidence type="ECO:0000313" key="6">
    <source>
        <dbReference type="Proteomes" id="UP000734854"/>
    </source>
</evidence>
<evidence type="ECO:0000256" key="3">
    <source>
        <dbReference type="RuleBase" id="RU000383"/>
    </source>
</evidence>
<dbReference type="Proteomes" id="UP000734854">
    <property type="component" value="Unassembled WGS sequence"/>
</dbReference>
<evidence type="ECO:0000256" key="1">
    <source>
        <dbReference type="ARBA" id="ARBA00022618"/>
    </source>
</evidence>
<dbReference type="InterPro" id="IPR006671">
    <property type="entry name" value="Cyclin_N"/>
</dbReference>
<dbReference type="Pfam" id="PF00134">
    <property type="entry name" value="Cyclin_N"/>
    <property type="match status" value="1"/>
</dbReference>
<dbReference type="AlphaFoldDB" id="A0A8J5HF66"/>
<keyword evidence="2" id="KW-0131">Cell cycle</keyword>
<keyword evidence="3" id="KW-0195">Cyclin</keyword>
<evidence type="ECO:0000313" key="5">
    <source>
        <dbReference type="EMBL" id="KAG6527049.1"/>
    </source>
</evidence>
<dbReference type="InterPro" id="IPR036915">
    <property type="entry name" value="Cyclin-like_sf"/>
</dbReference>
<comment type="similarity">
    <text evidence="3">Belongs to the cyclin family.</text>
</comment>
<evidence type="ECO:0000259" key="4">
    <source>
        <dbReference type="SMART" id="SM00385"/>
    </source>
</evidence>
<dbReference type="SMART" id="SM00385">
    <property type="entry name" value="CYCLIN"/>
    <property type="match status" value="1"/>
</dbReference>
<organism evidence="5 6">
    <name type="scientific">Zingiber officinale</name>
    <name type="common">Ginger</name>
    <name type="synonym">Amomum zingiber</name>
    <dbReference type="NCBI Taxonomy" id="94328"/>
    <lineage>
        <taxon>Eukaryota</taxon>
        <taxon>Viridiplantae</taxon>
        <taxon>Streptophyta</taxon>
        <taxon>Embryophyta</taxon>
        <taxon>Tracheophyta</taxon>
        <taxon>Spermatophyta</taxon>
        <taxon>Magnoliopsida</taxon>
        <taxon>Liliopsida</taxon>
        <taxon>Zingiberales</taxon>
        <taxon>Zingiberaceae</taxon>
        <taxon>Zingiber</taxon>
    </lineage>
</organism>
<sequence>MPATLLSTPCESERHLLSPTEVEPEEEWAELLYSLLSKEWEFLPKLFPDGGDFSYLQSARTVAVEWVARAARRHGFSAVTALLAVNYLDRCFLPCNARGELLRLQDDKPWMGRLAAVACLSLATKVEETRVPLSVDLQMPETPEDGGFVFEPKTVRRMELLVLFALRWRMNPATPLSFLHHFFPRLHSKAKSVGTDAGAVHRIHALTNLLTRNSTPRQEKVDECHQVISETSQIGMVGHKRKLSLAL</sequence>